<dbReference type="SFLD" id="SFLDG01129">
    <property type="entry name" value="C1.5:_HAD__Beta-PGM__Phosphata"/>
    <property type="match status" value="1"/>
</dbReference>
<dbReference type="RefSeq" id="WP_344909771.1">
    <property type="nucleotide sequence ID" value="NZ_BAAAYO010000008.1"/>
</dbReference>
<accession>A0ABV5W2P6</accession>
<dbReference type="SUPFAM" id="SSF56784">
    <property type="entry name" value="HAD-like"/>
    <property type="match status" value="1"/>
</dbReference>
<dbReference type="PANTHER" id="PTHR43434">
    <property type="entry name" value="PHOSPHOGLYCOLATE PHOSPHATASE"/>
    <property type="match status" value="1"/>
</dbReference>
<dbReference type="InterPro" id="IPR023214">
    <property type="entry name" value="HAD_sf"/>
</dbReference>
<dbReference type="GO" id="GO:0016787">
    <property type="term" value="F:hydrolase activity"/>
    <property type="evidence" value="ECO:0007669"/>
    <property type="project" value="UniProtKB-KW"/>
</dbReference>
<name>A0ABV5W2P6_9BACL</name>
<keyword evidence="1" id="KW-0378">Hydrolase</keyword>
<dbReference type="EC" id="3.-.-.-" evidence="1"/>
<reference evidence="1 2" key="1">
    <citation type="submission" date="2024-09" db="EMBL/GenBank/DDBJ databases">
        <authorList>
            <person name="Sun Q."/>
            <person name="Mori K."/>
        </authorList>
    </citation>
    <scope>NUCLEOTIDE SEQUENCE [LARGE SCALE GENOMIC DNA]</scope>
    <source>
        <strain evidence="1 2">JCM 12520</strain>
    </source>
</reference>
<organism evidence="1 2">
    <name type="scientific">Paenibacillus hodogayensis</name>
    <dbReference type="NCBI Taxonomy" id="279208"/>
    <lineage>
        <taxon>Bacteria</taxon>
        <taxon>Bacillati</taxon>
        <taxon>Bacillota</taxon>
        <taxon>Bacilli</taxon>
        <taxon>Bacillales</taxon>
        <taxon>Paenibacillaceae</taxon>
        <taxon>Paenibacillus</taxon>
    </lineage>
</organism>
<proteinExistence type="predicted"/>
<dbReference type="Gene3D" id="3.40.50.1000">
    <property type="entry name" value="HAD superfamily/HAD-like"/>
    <property type="match status" value="1"/>
</dbReference>
<dbReference type="PANTHER" id="PTHR43434:SF1">
    <property type="entry name" value="PHOSPHOGLYCOLATE PHOSPHATASE"/>
    <property type="match status" value="1"/>
</dbReference>
<dbReference type="InterPro" id="IPR050155">
    <property type="entry name" value="HAD-like_hydrolase_sf"/>
</dbReference>
<dbReference type="InterPro" id="IPR036412">
    <property type="entry name" value="HAD-like_sf"/>
</dbReference>
<protein>
    <submittedName>
        <fullName evidence="1">HAD family hydrolase</fullName>
        <ecNumber evidence="1">3.-.-.-</ecNumber>
    </submittedName>
</protein>
<keyword evidence="2" id="KW-1185">Reference proteome</keyword>
<gene>
    <name evidence="1" type="ORF">ACFFNY_24950</name>
</gene>
<dbReference type="SFLD" id="SFLDS00003">
    <property type="entry name" value="Haloacid_Dehalogenase"/>
    <property type="match status" value="1"/>
</dbReference>
<evidence type="ECO:0000313" key="1">
    <source>
        <dbReference type="EMBL" id="MFB9754834.1"/>
    </source>
</evidence>
<comment type="caution">
    <text evidence="1">The sequence shown here is derived from an EMBL/GenBank/DDBJ whole genome shotgun (WGS) entry which is preliminary data.</text>
</comment>
<evidence type="ECO:0000313" key="2">
    <source>
        <dbReference type="Proteomes" id="UP001589619"/>
    </source>
</evidence>
<dbReference type="Pfam" id="PF00702">
    <property type="entry name" value="Hydrolase"/>
    <property type="match status" value="1"/>
</dbReference>
<sequence>MTRILRYKAILFDMDNTLLRSAIDFPGIKRDLFGLLAEEGILPRGFPAAEHTIATLIETARLTQKLTDELEAAVWDIVVKGERQGMHGAELEPFVADMLERLRGRAHLTVLTNNALEAALEALHRTGIASCFEHIAGREQMTALKPSPSGIVYLRSHYPHLEAGDWLAVGDSWIDGKAAEQAGIPFLAYNARMEELERRAVPTIGRIRSMRELDDYLY</sequence>
<dbReference type="Gene3D" id="1.10.260.80">
    <property type="match status" value="1"/>
</dbReference>
<dbReference type="EMBL" id="JBHMAG010000016">
    <property type="protein sequence ID" value="MFB9754834.1"/>
    <property type="molecule type" value="Genomic_DNA"/>
</dbReference>
<dbReference type="Proteomes" id="UP001589619">
    <property type="component" value="Unassembled WGS sequence"/>
</dbReference>